<gene>
    <name evidence="4" type="ORF">HCJ38_05995</name>
    <name evidence="5" type="ORF">HCJ59_08545</name>
</gene>
<evidence type="ECO:0000256" key="1">
    <source>
        <dbReference type="ARBA" id="ARBA00001946"/>
    </source>
</evidence>
<comment type="caution">
    <text evidence="4">The sequence shown here is derived from an EMBL/GenBank/DDBJ whole genome shotgun (WGS) entry which is preliminary data.</text>
</comment>
<dbReference type="Gene3D" id="3.90.79.10">
    <property type="entry name" value="Nucleoside Triphosphate Pyrophosphohydrolase"/>
    <property type="match status" value="1"/>
</dbReference>
<evidence type="ECO:0000313" key="7">
    <source>
        <dbReference type="Proteomes" id="UP000587800"/>
    </source>
</evidence>
<comment type="cofactor">
    <cofactor evidence="1">
        <name>Mg(2+)</name>
        <dbReference type="ChEBI" id="CHEBI:18420"/>
    </cofactor>
</comment>
<dbReference type="PROSITE" id="PS00893">
    <property type="entry name" value="NUDIX_BOX"/>
    <property type="match status" value="1"/>
</dbReference>
<dbReference type="AlphaFoldDB" id="A0A7X1C8S8"/>
<evidence type="ECO:0000313" key="6">
    <source>
        <dbReference type="Proteomes" id="UP000561617"/>
    </source>
</evidence>
<keyword evidence="2 4" id="KW-0378">Hydrolase</keyword>
<name>A0A7X1C8S8_9LIST</name>
<proteinExistence type="predicted"/>
<accession>A0A7X1C8S8</accession>
<dbReference type="InterPro" id="IPR000086">
    <property type="entry name" value="NUDIX_hydrolase_dom"/>
</dbReference>
<reference evidence="6 7" key="1">
    <citation type="submission" date="2020-03" db="EMBL/GenBank/DDBJ databases">
        <title>Soil Listeria distribution.</title>
        <authorList>
            <person name="Liao J."/>
            <person name="Wiedmann M."/>
        </authorList>
    </citation>
    <scope>NUCLEOTIDE SEQUENCE [LARGE SCALE GENOMIC DNA]</scope>
    <source>
        <strain evidence="5 7">FSL L7-1515</strain>
        <strain evidence="4 6">FSL L7-1554</strain>
    </source>
</reference>
<dbReference type="InterPro" id="IPR020084">
    <property type="entry name" value="NUDIX_hydrolase_CS"/>
</dbReference>
<protein>
    <submittedName>
        <fullName evidence="4">NUDIX hydrolase</fullName>
    </submittedName>
</protein>
<dbReference type="Proteomes" id="UP000561617">
    <property type="component" value="Unassembled WGS sequence"/>
</dbReference>
<dbReference type="Proteomes" id="UP000587800">
    <property type="component" value="Unassembled WGS sequence"/>
</dbReference>
<dbReference type="SUPFAM" id="SSF55811">
    <property type="entry name" value="Nudix"/>
    <property type="match status" value="1"/>
</dbReference>
<dbReference type="CDD" id="cd04688">
    <property type="entry name" value="NUDIX_Hydrolase"/>
    <property type="match status" value="1"/>
</dbReference>
<dbReference type="Pfam" id="PF00293">
    <property type="entry name" value="NUDIX"/>
    <property type="match status" value="1"/>
</dbReference>
<evidence type="ECO:0000259" key="3">
    <source>
        <dbReference type="PROSITE" id="PS51462"/>
    </source>
</evidence>
<dbReference type="InterPro" id="IPR015797">
    <property type="entry name" value="NUDIX_hydrolase-like_dom_sf"/>
</dbReference>
<evidence type="ECO:0000256" key="2">
    <source>
        <dbReference type="ARBA" id="ARBA00022801"/>
    </source>
</evidence>
<evidence type="ECO:0000313" key="4">
    <source>
        <dbReference type="EMBL" id="MBC1488567.1"/>
    </source>
</evidence>
<organism evidence="4 6">
    <name type="scientific">Listeria immobilis</name>
    <dbReference type="NCBI Taxonomy" id="2713502"/>
    <lineage>
        <taxon>Bacteria</taxon>
        <taxon>Bacillati</taxon>
        <taxon>Bacillota</taxon>
        <taxon>Bacilli</taxon>
        <taxon>Bacillales</taxon>
        <taxon>Listeriaceae</taxon>
        <taxon>Listeria</taxon>
    </lineage>
</organism>
<evidence type="ECO:0000313" key="5">
    <source>
        <dbReference type="EMBL" id="MBC1509936.1"/>
    </source>
</evidence>
<dbReference type="EMBL" id="JAASTW010000006">
    <property type="protein sequence ID" value="MBC1488567.1"/>
    <property type="molecule type" value="Genomic_DNA"/>
</dbReference>
<dbReference type="PANTHER" id="PTHR43046:SF14">
    <property type="entry name" value="MUTT_NUDIX FAMILY PROTEIN"/>
    <property type="match status" value="1"/>
</dbReference>
<sequence>MKHIRTAAIIQHKDKILLHSAQNENYWTLPGGAVEEESTKEGLIREMMEELGEAVEIKELKIIAENQFFYRGKKIDSVEFYYQVELLPKSLLIEKESFVRTEAFGQFGDQPYELMFKWFNLNQLDNLILLPAFLATELQQMEPNQMKHIEQLT</sequence>
<dbReference type="PROSITE" id="PS51462">
    <property type="entry name" value="NUDIX"/>
    <property type="match status" value="1"/>
</dbReference>
<dbReference type="RefSeq" id="WP_185349500.1">
    <property type="nucleotide sequence ID" value="NZ_JAASTU010000009.1"/>
</dbReference>
<feature type="domain" description="Nudix hydrolase" evidence="3">
    <location>
        <begin position="1"/>
        <end position="143"/>
    </location>
</feature>
<dbReference type="PANTHER" id="PTHR43046">
    <property type="entry name" value="GDP-MANNOSE MANNOSYL HYDROLASE"/>
    <property type="match status" value="1"/>
</dbReference>
<dbReference type="EMBL" id="JAASUB010000009">
    <property type="protein sequence ID" value="MBC1509936.1"/>
    <property type="molecule type" value="Genomic_DNA"/>
</dbReference>
<keyword evidence="7" id="KW-1185">Reference proteome</keyword>
<dbReference type="GO" id="GO:0016787">
    <property type="term" value="F:hydrolase activity"/>
    <property type="evidence" value="ECO:0007669"/>
    <property type="project" value="UniProtKB-KW"/>
</dbReference>